<evidence type="ECO:0000259" key="9">
    <source>
        <dbReference type="PROSITE" id="PS50198"/>
    </source>
</evidence>
<dbReference type="Pfam" id="PF00639">
    <property type="entry name" value="Rotamase"/>
    <property type="match status" value="1"/>
</dbReference>
<evidence type="ECO:0000256" key="1">
    <source>
        <dbReference type="ARBA" id="ARBA00000971"/>
    </source>
</evidence>
<evidence type="ECO:0000313" key="11">
    <source>
        <dbReference type="Proteomes" id="UP001168613"/>
    </source>
</evidence>
<evidence type="ECO:0000313" key="10">
    <source>
        <dbReference type="EMBL" id="MDN4120786.1"/>
    </source>
</evidence>
<dbReference type="PANTHER" id="PTHR47245:SF1">
    <property type="entry name" value="FOLDASE PROTEIN PRSA"/>
    <property type="match status" value="1"/>
</dbReference>
<dbReference type="InterPro" id="IPR023058">
    <property type="entry name" value="PPIase_PpiC_CS"/>
</dbReference>
<feature type="chain" id="PRO_5046587877" description="peptidylprolyl isomerase" evidence="8">
    <location>
        <begin position="20"/>
        <end position="258"/>
    </location>
</feature>
<dbReference type="Proteomes" id="UP001168613">
    <property type="component" value="Unassembled WGS sequence"/>
</dbReference>
<dbReference type="PROSITE" id="PS50198">
    <property type="entry name" value="PPIC_PPIASE_2"/>
    <property type="match status" value="1"/>
</dbReference>
<evidence type="ECO:0000256" key="5">
    <source>
        <dbReference type="ARBA" id="ARBA00023110"/>
    </source>
</evidence>
<dbReference type="GO" id="GO:0003755">
    <property type="term" value="F:peptidyl-prolyl cis-trans isomerase activity"/>
    <property type="evidence" value="ECO:0007669"/>
    <property type="project" value="UniProtKB-EC"/>
</dbReference>
<dbReference type="EC" id="5.2.1.8" evidence="3"/>
<dbReference type="InterPro" id="IPR046357">
    <property type="entry name" value="PPIase_dom_sf"/>
</dbReference>
<dbReference type="SUPFAM" id="SSF109998">
    <property type="entry name" value="Triger factor/SurA peptide-binding domain-like"/>
    <property type="match status" value="1"/>
</dbReference>
<accession>A0ABT8EHL4</accession>
<evidence type="ECO:0000256" key="2">
    <source>
        <dbReference type="ARBA" id="ARBA00007656"/>
    </source>
</evidence>
<dbReference type="RefSeq" id="WP_266124496.1">
    <property type="nucleotide sequence ID" value="NZ_JAJHNU010000001.1"/>
</dbReference>
<feature type="domain" description="PpiC" evidence="9">
    <location>
        <begin position="127"/>
        <end position="219"/>
    </location>
</feature>
<evidence type="ECO:0000256" key="6">
    <source>
        <dbReference type="ARBA" id="ARBA00023235"/>
    </source>
</evidence>
<dbReference type="InterPro" id="IPR000297">
    <property type="entry name" value="PPIase_PpiC"/>
</dbReference>
<comment type="catalytic activity">
    <reaction evidence="1">
        <text>[protein]-peptidylproline (omega=180) = [protein]-peptidylproline (omega=0)</text>
        <dbReference type="Rhea" id="RHEA:16237"/>
        <dbReference type="Rhea" id="RHEA-COMP:10747"/>
        <dbReference type="Rhea" id="RHEA-COMP:10748"/>
        <dbReference type="ChEBI" id="CHEBI:83833"/>
        <dbReference type="ChEBI" id="CHEBI:83834"/>
        <dbReference type="EC" id="5.2.1.8"/>
    </reaction>
</comment>
<dbReference type="Gene3D" id="3.10.50.40">
    <property type="match status" value="1"/>
</dbReference>
<keyword evidence="4 8" id="KW-0732">Signal</keyword>
<comment type="caution">
    <text evidence="10">The sequence shown here is derived from an EMBL/GenBank/DDBJ whole genome shotgun (WGS) entry which is preliminary data.</text>
</comment>
<keyword evidence="6 7" id="KW-0413">Isomerase</keyword>
<gene>
    <name evidence="10" type="ORF">LMS43_05770</name>
</gene>
<dbReference type="EMBL" id="JAJHNU010000001">
    <property type="protein sequence ID" value="MDN4120786.1"/>
    <property type="molecule type" value="Genomic_DNA"/>
</dbReference>
<dbReference type="Gene3D" id="1.10.8.1040">
    <property type="match status" value="1"/>
</dbReference>
<reference evidence="10" key="1">
    <citation type="submission" date="2021-11" db="EMBL/GenBank/DDBJ databases">
        <title>Draft genome sequence of Alcaligenes endophyticus type strain CCUG 75668T.</title>
        <authorList>
            <person name="Salva-Serra F."/>
            <person name="Duran R.E."/>
            <person name="Seeger M."/>
            <person name="Moore E.R.B."/>
            <person name="Jaen-Luchoro D."/>
        </authorList>
    </citation>
    <scope>NUCLEOTIDE SEQUENCE</scope>
    <source>
        <strain evidence="10">CCUG 75668</strain>
    </source>
</reference>
<protein>
    <recommendedName>
        <fullName evidence="3">peptidylprolyl isomerase</fullName>
        <ecNumber evidence="3">5.2.1.8</ecNumber>
    </recommendedName>
</protein>
<dbReference type="InterPro" id="IPR050245">
    <property type="entry name" value="PrsA_foldase"/>
</dbReference>
<evidence type="ECO:0000256" key="7">
    <source>
        <dbReference type="PROSITE-ProRule" id="PRU00278"/>
    </source>
</evidence>
<evidence type="ECO:0000256" key="3">
    <source>
        <dbReference type="ARBA" id="ARBA00013194"/>
    </source>
</evidence>
<feature type="signal peptide" evidence="8">
    <location>
        <begin position="1"/>
        <end position="19"/>
    </location>
</feature>
<keyword evidence="5 7" id="KW-0697">Rotamase</keyword>
<keyword evidence="11" id="KW-1185">Reference proteome</keyword>
<dbReference type="InterPro" id="IPR027304">
    <property type="entry name" value="Trigger_fact/SurA_dom_sf"/>
</dbReference>
<evidence type="ECO:0000256" key="8">
    <source>
        <dbReference type="SAM" id="SignalP"/>
    </source>
</evidence>
<dbReference type="SUPFAM" id="SSF54534">
    <property type="entry name" value="FKBP-like"/>
    <property type="match status" value="1"/>
</dbReference>
<sequence length="258" mass="28349">MKRFAALALSCALVAPVYAQTIATVNGKAITQQQLDGFVQLLVEQGNPDTPELREKAKKELTDRLALSQAAEKAGLDKKADILETIELSRQGILINALFADYIKKSPVSDADIQKEYDSFKAEMGKDKEFNVRHILVEDEQAAKDLLAKIKAKKISFADAAKKDSIDTGSGAQGGDLGWGSSKRYVPEFATAIEGMKKGELSKAPVKSQFGWHLIEVEDVRPVTVPELSAVKDDIKNMLTQQKLSQYQQKLLDDAKVQ</sequence>
<comment type="similarity">
    <text evidence="2">Belongs to the PpiC/parvulin rotamase family.</text>
</comment>
<dbReference type="PROSITE" id="PS01096">
    <property type="entry name" value="PPIC_PPIASE_1"/>
    <property type="match status" value="1"/>
</dbReference>
<organism evidence="10 11">
    <name type="scientific">Alcaligenes endophyticus</name>
    <dbReference type="NCBI Taxonomy" id="1929088"/>
    <lineage>
        <taxon>Bacteria</taxon>
        <taxon>Pseudomonadati</taxon>
        <taxon>Pseudomonadota</taxon>
        <taxon>Betaproteobacteria</taxon>
        <taxon>Burkholderiales</taxon>
        <taxon>Alcaligenaceae</taxon>
        <taxon>Alcaligenes</taxon>
    </lineage>
</organism>
<name>A0ABT8EHL4_9BURK</name>
<dbReference type="PANTHER" id="PTHR47245">
    <property type="entry name" value="PEPTIDYLPROLYL ISOMERASE"/>
    <property type="match status" value="1"/>
</dbReference>
<evidence type="ECO:0000256" key="4">
    <source>
        <dbReference type="ARBA" id="ARBA00022729"/>
    </source>
</evidence>
<proteinExistence type="inferred from homology"/>